<dbReference type="InterPro" id="IPR007436">
    <property type="entry name" value="DUF485"/>
</dbReference>
<evidence type="ECO:0000256" key="1">
    <source>
        <dbReference type="SAM" id="MobiDB-lite"/>
    </source>
</evidence>
<feature type="transmembrane region" description="Helical" evidence="2">
    <location>
        <begin position="93"/>
        <end position="115"/>
    </location>
</feature>
<dbReference type="Pfam" id="PF04341">
    <property type="entry name" value="DUF485"/>
    <property type="match status" value="1"/>
</dbReference>
<dbReference type="AlphaFoldDB" id="A0A4R4YDE8"/>
<feature type="region of interest" description="Disordered" evidence="1">
    <location>
        <begin position="1"/>
        <end position="39"/>
    </location>
</feature>
<dbReference type="PANTHER" id="PTHR38441:SF1">
    <property type="entry name" value="MEMBRANE PROTEIN"/>
    <property type="match status" value="1"/>
</dbReference>
<feature type="transmembrane region" description="Helical" evidence="2">
    <location>
        <begin position="59"/>
        <end position="81"/>
    </location>
</feature>
<evidence type="ECO:0000313" key="3">
    <source>
        <dbReference type="EMBL" id="TDD42120.1"/>
    </source>
</evidence>
<sequence>MPNATQPPPPRTPGGEPATPATFGQIDKPAPRAHRPAPDYTAIARSPEFLDLRARLRRFVFPMTAVFLLWYLGYVVLAAYLPEFMSIRLFGEVNVGLVMGIGQFATTILITALYLKYAARQIDPRVVALYREATGEDPR</sequence>
<comment type="caution">
    <text evidence="3">The sequence shown here is derived from an EMBL/GenBank/DDBJ whole genome shotgun (WGS) entry which is preliminary data.</text>
</comment>
<name>A0A4R4YDE8_9PSEU</name>
<keyword evidence="2" id="KW-0812">Transmembrane</keyword>
<keyword evidence="2" id="KW-0472">Membrane</keyword>
<evidence type="ECO:0000313" key="4">
    <source>
        <dbReference type="Proteomes" id="UP000294947"/>
    </source>
</evidence>
<gene>
    <name evidence="3" type="ORF">E1288_30560</name>
</gene>
<proteinExistence type="predicted"/>
<accession>A0A4R4YDE8</accession>
<keyword evidence="2" id="KW-1133">Transmembrane helix</keyword>
<keyword evidence="4" id="KW-1185">Reference proteome</keyword>
<protein>
    <submittedName>
        <fullName evidence="3">DUF485 domain-containing protein</fullName>
    </submittedName>
</protein>
<feature type="compositionally biased region" description="Pro residues" evidence="1">
    <location>
        <begin position="1"/>
        <end position="12"/>
    </location>
</feature>
<reference evidence="3 4" key="1">
    <citation type="submission" date="2019-03" db="EMBL/GenBank/DDBJ databases">
        <title>Draft genome sequences of novel Actinobacteria.</title>
        <authorList>
            <person name="Sahin N."/>
            <person name="Ay H."/>
            <person name="Saygin H."/>
        </authorList>
    </citation>
    <scope>NUCLEOTIDE SEQUENCE [LARGE SCALE GENOMIC DNA]</scope>
    <source>
        <strain evidence="3 4">7K502</strain>
    </source>
</reference>
<dbReference type="OrthoDB" id="3543412at2"/>
<feature type="compositionally biased region" description="Low complexity" evidence="1">
    <location>
        <begin position="13"/>
        <end position="24"/>
    </location>
</feature>
<evidence type="ECO:0000256" key="2">
    <source>
        <dbReference type="SAM" id="Phobius"/>
    </source>
</evidence>
<dbReference type="PANTHER" id="PTHR38441">
    <property type="entry name" value="INTEGRAL MEMBRANE PROTEIN-RELATED"/>
    <property type="match status" value="1"/>
</dbReference>
<dbReference type="Proteomes" id="UP000294947">
    <property type="component" value="Unassembled WGS sequence"/>
</dbReference>
<dbReference type="RefSeq" id="WP_132491273.1">
    <property type="nucleotide sequence ID" value="NZ_SMKW01000051.1"/>
</dbReference>
<dbReference type="EMBL" id="SMKW01000051">
    <property type="protein sequence ID" value="TDD42120.1"/>
    <property type="molecule type" value="Genomic_DNA"/>
</dbReference>
<organism evidence="3 4">
    <name type="scientific">Saccharopolyspora elongata</name>
    <dbReference type="NCBI Taxonomy" id="2530387"/>
    <lineage>
        <taxon>Bacteria</taxon>
        <taxon>Bacillati</taxon>
        <taxon>Actinomycetota</taxon>
        <taxon>Actinomycetes</taxon>
        <taxon>Pseudonocardiales</taxon>
        <taxon>Pseudonocardiaceae</taxon>
        <taxon>Saccharopolyspora</taxon>
    </lineage>
</organism>